<evidence type="ECO:0000256" key="1">
    <source>
        <dbReference type="SAM" id="SignalP"/>
    </source>
</evidence>
<accession>A0ABN2JX06</accession>
<keyword evidence="1" id="KW-0732">Signal</keyword>
<feature type="signal peptide" evidence="1">
    <location>
        <begin position="1"/>
        <end position="38"/>
    </location>
</feature>
<dbReference type="Pfam" id="PF01979">
    <property type="entry name" value="Amidohydro_1"/>
    <property type="match status" value="1"/>
</dbReference>
<dbReference type="InterPro" id="IPR011059">
    <property type="entry name" value="Metal-dep_hydrolase_composite"/>
</dbReference>
<dbReference type="InterPro" id="IPR006311">
    <property type="entry name" value="TAT_signal"/>
</dbReference>
<dbReference type="PANTHER" id="PTHR43135:SF3">
    <property type="entry name" value="ALPHA-D-RIBOSE 1-METHYLPHOSPHONATE 5-TRIPHOSPHATE DIPHOSPHATASE"/>
    <property type="match status" value="1"/>
</dbReference>
<dbReference type="PANTHER" id="PTHR43135">
    <property type="entry name" value="ALPHA-D-RIBOSE 1-METHYLPHOSPHONATE 5-TRIPHOSPHATE DIPHOSPHATASE"/>
    <property type="match status" value="1"/>
</dbReference>
<sequence>MSDVDVSRREFLRWLSVSGAGVTAAAIAPMLLPGTANAAPAGATIYVNATLIDGTGAPARRDATIVVVGDRIVAVAHGPGVPRPAGVRTVDLRGRYVIPGLWDMHAHNIVDEAIFPPLYIANGVTGVREMRGGPAVRATRARIEGGELVGPRVVAAGPIVDGPVTFLGPGDIIVNNRAEVIEAVRRIKRDGGEFVKVYSHLTPQLYQDVVDAARRERITFAGHIPYLVTAETASRAGQHTVEHLLGVPVAVSRERDVINALIGATPLVDPFAYYYFMRELDWRASLSYDRRTAEAFFKLLIRNKTWQVPTITVLRMVNSPLGTFDDDPNLVYIPEAYRVPWGQRHAIFAPTTPEQTVVQARFLDSLMSLVGAMEEAGVPLVAGTDCNNPFVIPGFSLHDELALLVRSGLSPMRALQAATRDAARCLGIDGTHGTLTPGKAADFVVLDADPLADIRNTARVNAVVTRGRYINGAERARILADVRSAAQDPSPATLAAATAACACYPAR</sequence>
<feature type="domain" description="Amidohydrolase-related" evidence="2">
    <location>
        <begin position="368"/>
        <end position="468"/>
    </location>
</feature>
<name>A0ABN2JX06_9ACTN</name>
<dbReference type="EMBL" id="BAAALS010000004">
    <property type="protein sequence ID" value="GAA1741857.1"/>
    <property type="molecule type" value="Genomic_DNA"/>
</dbReference>
<proteinExistence type="predicted"/>
<feature type="chain" id="PRO_5047084820" evidence="1">
    <location>
        <begin position="39"/>
        <end position="507"/>
    </location>
</feature>
<organism evidence="3 4">
    <name type="scientific">Luedemannella helvata</name>
    <dbReference type="NCBI Taxonomy" id="349315"/>
    <lineage>
        <taxon>Bacteria</taxon>
        <taxon>Bacillati</taxon>
        <taxon>Actinomycetota</taxon>
        <taxon>Actinomycetes</taxon>
        <taxon>Micromonosporales</taxon>
        <taxon>Micromonosporaceae</taxon>
        <taxon>Luedemannella</taxon>
    </lineage>
</organism>
<dbReference type="RefSeq" id="WP_344077467.1">
    <property type="nucleotide sequence ID" value="NZ_BAAALS010000004.1"/>
</dbReference>
<gene>
    <name evidence="3" type="ORF">GCM10009681_10770</name>
</gene>
<evidence type="ECO:0000313" key="3">
    <source>
        <dbReference type="EMBL" id="GAA1741857.1"/>
    </source>
</evidence>
<dbReference type="SUPFAM" id="SSF51556">
    <property type="entry name" value="Metallo-dependent hydrolases"/>
    <property type="match status" value="1"/>
</dbReference>
<keyword evidence="4" id="KW-1185">Reference proteome</keyword>
<evidence type="ECO:0000259" key="2">
    <source>
        <dbReference type="Pfam" id="PF01979"/>
    </source>
</evidence>
<dbReference type="InterPro" id="IPR051781">
    <property type="entry name" value="Metallo-dep_Hydrolase"/>
</dbReference>
<evidence type="ECO:0000313" key="4">
    <source>
        <dbReference type="Proteomes" id="UP001500655"/>
    </source>
</evidence>
<dbReference type="InterPro" id="IPR006680">
    <property type="entry name" value="Amidohydro-rel"/>
</dbReference>
<protein>
    <submittedName>
        <fullName evidence="3">Amidohydrolase family protein</fullName>
    </submittedName>
</protein>
<dbReference type="Proteomes" id="UP001500655">
    <property type="component" value="Unassembled WGS sequence"/>
</dbReference>
<dbReference type="PROSITE" id="PS51318">
    <property type="entry name" value="TAT"/>
    <property type="match status" value="1"/>
</dbReference>
<reference evidence="3 4" key="1">
    <citation type="journal article" date="2019" name="Int. J. Syst. Evol. Microbiol.">
        <title>The Global Catalogue of Microorganisms (GCM) 10K type strain sequencing project: providing services to taxonomists for standard genome sequencing and annotation.</title>
        <authorList>
            <consortium name="The Broad Institute Genomics Platform"/>
            <consortium name="The Broad Institute Genome Sequencing Center for Infectious Disease"/>
            <person name="Wu L."/>
            <person name="Ma J."/>
        </authorList>
    </citation>
    <scope>NUCLEOTIDE SEQUENCE [LARGE SCALE GENOMIC DNA]</scope>
    <source>
        <strain evidence="3 4">JCM 13249</strain>
    </source>
</reference>
<dbReference type="InterPro" id="IPR032466">
    <property type="entry name" value="Metal_Hydrolase"/>
</dbReference>
<dbReference type="SUPFAM" id="SSF51338">
    <property type="entry name" value="Composite domain of metallo-dependent hydrolases"/>
    <property type="match status" value="1"/>
</dbReference>
<dbReference type="Gene3D" id="2.30.40.10">
    <property type="entry name" value="Urease, subunit C, domain 1"/>
    <property type="match status" value="2"/>
</dbReference>
<comment type="caution">
    <text evidence="3">The sequence shown here is derived from an EMBL/GenBank/DDBJ whole genome shotgun (WGS) entry which is preliminary data.</text>
</comment>
<dbReference type="Gene3D" id="3.20.20.140">
    <property type="entry name" value="Metal-dependent hydrolases"/>
    <property type="match status" value="2"/>
</dbReference>